<protein>
    <submittedName>
        <fullName evidence="3">Transcription factor iws1</fullName>
    </submittedName>
</protein>
<dbReference type="AlphaFoldDB" id="A0A7J6LXQ5"/>
<dbReference type="Proteomes" id="UP000570595">
    <property type="component" value="Unassembled WGS sequence"/>
</dbReference>
<dbReference type="PANTHER" id="PTHR46010:SF1">
    <property type="entry name" value="PROTEIN IWS1 HOMOLOG"/>
    <property type="match status" value="1"/>
</dbReference>
<dbReference type="InterPro" id="IPR035441">
    <property type="entry name" value="TFIIS/LEDGF_dom_sf"/>
</dbReference>
<name>A0A7J6LXQ5_PEROL</name>
<accession>A0A7J6LXQ5</accession>
<dbReference type="Proteomes" id="UP000572268">
    <property type="component" value="Unassembled WGS sequence"/>
</dbReference>
<dbReference type="GO" id="GO:0016973">
    <property type="term" value="P:poly(A)+ mRNA export from nucleus"/>
    <property type="evidence" value="ECO:0007669"/>
    <property type="project" value="TreeGrafter"/>
</dbReference>
<feature type="compositionally biased region" description="Basic and acidic residues" evidence="1">
    <location>
        <begin position="83"/>
        <end position="96"/>
    </location>
</feature>
<feature type="compositionally biased region" description="Basic and acidic residues" evidence="1">
    <location>
        <begin position="29"/>
        <end position="41"/>
    </location>
</feature>
<dbReference type="Gene3D" id="1.20.930.10">
    <property type="entry name" value="Conserved domain common to transcription factors TFIIS, elongin A, CRSP70"/>
    <property type="match status" value="1"/>
</dbReference>
<feature type="compositionally biased region" description="Basic residues" evidence="1">
    <location>
        <begin position="358"/>
        <end position="369"/>
    </location>
</feature>
<dbReference type="OrthoDB" id="21124at2759"/>
<dbReference type="SUPFAM" id="SSF47676">
    <property type="entry name" value="Conserved domain common to transcription factors TFIIS, elongin A, CRSP70"/>
    <property type="match status" value="1"/>
</dbReference>
<gene>
    <name evidence="3" type="primary">IWS1_1</name>
    <name evidence="2" type="synonym">IWS1_3</name>
    <name evidence="3" type="ORF">FOL46_004608</name>
    <name evidence="2" type="ORF">FOZ61_002569</name>
</gene>
<proteinExistence type="predicted"/>
<evidence type="ECO:0000313" key="5">
    <source>
        <dbReference type="Proteomes" id="UP000572268"/>
    </source>
</evidence>
<feature type="compositionally biased region" description="Low complexity" evidence="1">
    <location>
        <begin position="58"/>
        <end position="74"/>
    </location>
</feature>
<feature type="region of interest" description="Disordered" evidence="1">
    <location>
        <begin position="1"/>
        <end position="118"/>
    </location>
</feature>
<feature type="region of interest" description="Disordered" evidence="1">
    <location>
        <begin position="358"/>
        <end position="380"/>
    </location>
</feature>
<dbReference type="EMBL" id="JABANN010000280">
    <property type="protein sequence ID" value="KAF4663750.1"/>
    <property type="molecule type" value="Genomic_DNA"/>
</dbReference>
<evidence type="ECO:0000313" key="2">
    <source>
        <dbReference type="EMBL" id="KAF4662309.1"/>
    </source>
</evidence>
<dbReference type="EMBL" id="JABAHT010000172">
    <property type="protein sequence ID" value="KAF4662309.1"/>
    <property type="molecule type" value="Genomic_DNA"/>
</dbReference>
<organism evidence="3 5">
    <name type="scientific">Perkinsus olseni</name>
    <name type="common">Perkinsus atlanticus</name>
    <dbReference type="NCBI Taxonomy" id="32597"/>
    <lineage>
        <taxon>Eukaryota</taxon>
        <taxon>Sar</taxon>
        <taxon>Alveolata</taxon>
        <taxon>Perkinsozoa</taxon>
        <taxon>Perkinsea</taxon>
        <taxon>Perkinsida</taxon>
        <taxon>Perkinsidae</taxon>
        <taxon>Perkinsus</taxon>
    </lineage>
</organism>
<dbReference type="InterPro" id="IPR051037">
    <property type="entry name" value="RNAPII_TF_IWS1"/>
</dbReference>
<dbReference type="GO" id="GO:0005634">
    <property type="term" value="C:nucleus"/>
    <property type="evidence" value="ECO:0007669"/>
    <property type="project" value="TreeGrafter"/>
</dbReference>
<comment type="caution">
    <text evidence="3">The sequence shown here is derived from an EMBL/GenBank/DDBJ whole genome shotgun (WGS) entry which is preliminary data.</text>
</comment>
<dbReference type="PANTHER" id="PTHR46010">
    <property type="entry name" value="PROTEIN IWS1 HOMOLOG"/>
    <property type="match status" value="1"/>
</dbReference>
<evidence type="ECO:0000313" key="4">
    <source>
        <dbReference type="Proteomes" id="UP000570595"/>
    </source>
</evidence>
<feature type="compositionally biased region" description="Acidic residues" evidence="1">
    <location>
        <begin position="1"/>
        <end position="16"/>
    </location>
</feature>
<reference evidence="4 5" key="1">
    <citation type="submission" date="2020-04" db="EMBL/GenBank/DDBJ databases">
        <title>Perkinsus olseni comparative genomics.</title>
        <authorList>
            <person name="Bogema D.R."/>
        </authorList>
    </citation>
    <scope>NUCLEOTIDE SEQUENCE [LARGE SCALE GENOMIC DNA]</scope>
    <source>
        <strain evidence="2">ATCC PRA-179</strain>
        <strain evidence="3">ATCC PRA-31</strain>
    </source>
</reference>
<evidence type="ECO:0000313" key="3">
    <source>
        <dbReference type="EMBL" id="KAF4663750.1"/>
    </source>
</evidence>
<sequence>MSDENWNELFGEDLDDLPIAQTQVSKAPQEGKESRLKKGVPDDESDMSTGARPAGQAEGSPPGAISESSSSSSSEESEGEDGEMGHSLEKKPRESKLLQPALDRLKKRRKRKEMDSGEKFERMEALVNSMYDASAADRDALTNGQPALAKLQMIEKVRGVLVKQAWQEPFIEAGGLSAMADWLALVGAKAALPNYNVRRTLLDLLNNQLLPHITLDVLKTSRVGWAVKDMYYHKDEITENTVVEEQLIQHWLKLIQNQGNENRGNISRYIKATAEDMRQASRAIQKQKGPRLTAEQQQKVQSRRHAMIPNRGIALDATQPLSGAGTYRIQPVSNVEAAHKERLDPGTVKGRLKRHLMTAGGKSKKRSSKAVKVSITGKEA</sequence>
<evidence type="ECO:0000256" key="1">
    <source>
        <dbReference type="SAM" id="MobiDB-lite"/>
    </source>
</evidence>